<dbReference type="GO" id="GO:0006637">
    <property type="term" value="P:acyl-CoA metabolic process"/>
    <property type="evidence" value="ECO:0000318"/>
    <property type="project" value="GO_Central"/>
</dbReference>
<dbReference type="Gene3D" id="2.60.120.10">
    <property type="entry name" value="Jelly Rolls"/>
    <property type="match status" value="1"/>
</dbReference>
<feature type="domain" description="Cyclic nucleotide-binding" evidence="6">
    <location>
        <begin position="20"/>
        <end position="121"/>
    </location>
</feature>
<dbReference type="InterPro" id="IPR025652">
    <property type="entry name" value="TesB_C"/>
</dbReference>
<accession>A0A1Y1IC94</accession>
<organism evidence="7 8">
    <name type="scientific">Klebsormidium nitens</name>
    <name type="common">Green alga</name>
    <name type="synonym">Ulothrix nitens</name>
    <dbReference type="NCBI Taxonomy" id="105231"/>
    <lineage>
        <taxon>Eukaryota</taxon>
        <taxon>Viridiplantae</taxon>
        <taxon>Streptophyta</taxon>
        <taxon>Klebsormidiophyceae</taxon>
        <taxon>Klebsormidiales</taxon>
        <taxon>Klebsormidiaceae</taxon>
        <taxon>Klebsormidium</taxon>
    </lineage>
</organism>
<dbReference type="InterPro" id="IPR014710">
    <property type="entry name" value="RmlC-like_jellyroll"/>
</dbReference>
<sequence>MAICIGDEGVIAKFLASLRLLQALPPACVQKVADRIEVLTFRPQEVLAKEGTPSRGLYILHSGQVRVVQAPNHVGSTDHTALVLSVGDHFGGQGSCATDFSKQHLHSADVVAVTEVTVLLLPNEHCHLLSEDSSHVVQPEGEKQALIARILHLDRLEADFFQGVTIPEGNLYPRLFGGQLLGQGLWAACQSVDASLGVHSLHSYFLLPGDPNVPIIYRVDHIRDGKSFATRHVVAIQKGRNIFSLHASFQRAEEGLEHQYPMPAAPSIETVPTWEELQEEYYNDPRVSKEARERFKRRRKRPIAIDMKFCEAIDRVEPQARPPRQLIWWRARGNLGSDPALHQATAAYASDFSFLETALLPHGFLIPDRRLVVASLDHSMWFHRPFRADDWLLYQVESPRSSGSRGFCLGRMYTRSGELVVSTAQEGLIRLDPSVRVKGALSSDVEKDPALFPSKVKEKDDGVEPSKPLRSRL</sequence>
<evidence type="ECO:0000259" key="6">
    <source>
        <dbReference type="PROSITE" id="PS50042"/>
    </source>
</evidence>
<dbReference type="GO" id="GO:0047617">
    <property type="term" value="F:fatty acyl-CoA hydrolase activity"/>
    <property type="evidence" value="ECO:0000318"/>
    <property type="project" value="GO_Central"/>
</dbReference>
<dbReference type="Proteomes" id="UP000054558">
    <property type="component" value="Unassembled WGS sequence"/>
</dbReference>
<dbReference type="PANTHER" id="PTHR11066:SF34">
    <property type="entry name" value="ACYL-COENZYME A THIOESTERASE 8"/>
    <property type="match status" value="1"/>
</dbReference>
<dbReference type="InterPro" id="IPR018490">
    <property type="entry name" value="cNMP-bd_dom_sf"/>
</dbReference>
<dbReference type="EMBL" id="DF237358">
    <property type="protein sequence ID" value="GAQ88203.1"/>
    <property type="molecule type" value="Genomic_DNA"/>
</dbReference>
<dbReference type="OrthoDB" id="68328at2759"/>
<dbReference type="AlphaFoldDB" id="A0A1Y1IC94"/>
<dbReference type="Pfam" id="PF00027">
    <property type="entry name" value="cNMP_binding"/>
    <property type="match status" value="1"/>
</dbReference>
<dbReference type="CDD" id="cd03444">
    <property type="entry name" value="Thioesterase_II_repeat1"/>
    <property type="match status" value="1"/>
</dbReference>
<evidence type="ECO:0000256" key="2">
    <source>
        <dbReference type="ARBA" id="ARBA00011881"/>
    </source>
</evidence>
<comment type="subunit">
    <text evidence="2">Homotetramer.</text>
</comment>
<proteinExistence type="inferred from homology"/>
<dbReference type="GO" id="GO:0009062">
    <property type="term" value="P:fatty acid catabolic process"/>
    <property type="evidence" value="ECO:0000318"/>
    <property type="project" value="GO_Central"/>
</dbReference>
<dbReference type="InterPro" id="IPR029069">
    <property type="entry name" value="HotDog_dom_sf"/>
</dbReference>
<dbReference type="SUPFAM" id="SSF51206">
    <property type="entry name" value="cAMP-binding domain-like"/>
    <property type="match status" value="1"/>
</dbReference>
<dbReference type="STRING" id="105231.A0A1Y1IC94"/>
<dbReference type="SMART" id="SM00100">
    <property type="entry name" value="cNMP"/>
    <property type="match status" value="1"/>
</dbReference>
<dbReference type="Pfam" id="PF02551">
    <property type="entry name" value="Acyl_CoA_thio"/>
    <property type="match status" value="1"/>
</dbReference>
<evidence type="ECO:0000313" key="8">
    <source>
        <dbReference type="Proteomes" id="UP000054558"/>
    </source>
</evidence>
<dbReference type="CDD" id="cd03445">
    <property type="entry name" value="Thioesterase_II_repeat2"/>
    <property type="match status" value="1"/>
</dbReference>
<evidence type="ECO:0000256" key="4">
    <source>
        <dbReference type="ARBA" id="ARBA00023098"/>
    </source>
</evidence>
<dbReference type="CDD" id="cd00038">
    <property type="entry name" value="CAP_ED"/>
    <property type="match status" value="1"/>
</dbReference>
<evidence type="ECO:0000313" key="7">
    <source>
        <dbReference type="EMBL" id="GAQ88203.1"/>
    </source>
</evidence>
<keyword evidence="4" id="KW-0443">Lipid metabolism</keyword>
<name>A0A1Y1IC94_KLENI</name>
<dbReference type="Gene3D" id="2.40.160.210">
    <property type="entry name" value="Acyl-CoA thioesterase, double hotdog domain"/>
    <property type="match status" value="1"/>
</dbReference>
<dbReference type="OMA" id="QVWFRTN"/>
<keyword evidence="8" id="KW-1185">Reference proteome</keyword>
<keyword evidence="3" id="KW-0378">Hydrolase</keyword>
<dbReference type="InterPro" id="IPR003703">
    <property type="entry name" value="Acyl_CoA_thio"/>
</dbReference>
<evidence type="ECO:0000256" key="3">
    <source>
        <dbReference type="ARBA" id="ARBA00022801"/>
    </source>
</evidence>
<evidence type="ECO:0000256" key="1">
    <source>
        <dbReference type="ARBA" id="ARBA00006538"/>
    </source>
</evidence>
<dbReference type="PROSITE" id="PS50042">
    <property type="entry name" value="CNMP_BINDING_3"/>
    <property type="match status" value="1"/>
</dbReference>
<evidence type="ECO:0000256" key="5">
    <source>
        <dbReference type="SAM" id="MobiDB-lite"/>
    </source>
</evidence>
<feature type="compositionally biased region" description="Basic and acidic residues" evidence="5">
    <location>
        <begin position="453"/>
        <end position="464"/>
    </location>
</feature>
<dbReference type="PANTHER" id="PTHR11066">
    <property type="entry name" value="ACYL-COA THIOESTERASE"/>
    <property type="match status" value="1"/>
</dbReference>
<reference evidence="7 8" key="1">
    <citation type="journal article" date="2014" name="Nat. Commun.">
        <title>Klebsormidium flaccidum genome reveals primary factors for plant terrestrial adaptation.</title>
        <authorList>
            <person name="Hori K."/>
            <person name="Maruyama F."/>
            <person name="Fujisawa T."/>
            <person name="Togashi T."/>
            <person name="Yamamoto N."/>
            <person name="Seo M."/>
            <person name="Sato S."/>
            <person name="Yamada T."/>
            <person name="Mori H."/>
            <person name="Tajima N."/>
            <person name="Moriyama T."/>
            <person name="Ikeuchi M."/>
            <person name="Watanabe M."/>
            <person name="Wada H."/>
            <person name="Kobayashi K."/>
            <person name="Saito M."/>
            <person name="Masuda T."/>
            <person name="Sasaki-Sekimoto Y."/>
            <person name="Mashiguchi K."/>
            <person name="Awai K."/>
            <person name="Shimojima M."/>
            <person name="Masuda S."/>
            <person name="Iwai M."/>
            <person name="Nobusawa T."/>
            <person name="Narise T."/>
            <person name="Kondo S."/>
            <person name="Saito H."/>
            <person name="Sato R."/>
            <person name="Murakawa M."/>
            <person name="Ihara Y."/>
            <person name="Oshima-Yamada Y."/>
            <person name="Ohtaka K."/>
            <person name="Satoh M."/>
            <person name="Sonobe K."/>
            <person name="Ishii M."/>
            <person name="Ohtani R."/>
            <person name="Kanamori-Sato M."/>
            <person name="Honoki R."/>
            <person name="Miyazaki D."/>
            <person name="Mochizuki H."/>
            <person name="Umetsu J."/>
            <person name="Higashi K."/>
            <person name="Shibata D."/>
            <person name="Kamiya Y."/>
            <person name="Sato N."/>
            <person name="Nakamura Y."/>
            <person name="Tabata S."/>
            <person name="Ida S."/>
            <person name="Kurokawa K."/>
            <person name="Ohta H."/>
        </authorList>
    </citation>
    <scope>NUCLEOTIDE SEQUENCE [LARGE SCALE GENOMIC DNA]</scope>
    <source>
        <strain evidence="7 8">NIES-2285</strain>
    </source>
</reference>
<dbReference type="Pfam" id="PF13622">
    <property type="entry name" value="4HBT_3"/>
    <property type="match status" value="1"/>
</dbReference>
<dbReference type="InterPro" id="IPR049449">
    <property type="entry name" value="TesB_ACOT8-like_N"/>
</dbReference>
<gene>
    <name evidence="7" type="ORF">KFL_004090050</name>
</gene>
<dbReference type="InterPro" id="IPR000595">
    <property type="entry name" value="cNMP-bd_dom"/>
</dbReference>
<feature type="region of interest" description="Disordered" evidence="5">
    <location>
        <begin position="453"/>
        <end position="473"/>
    </location>
</feature>
<dbReference type="SUPFAM" id="SSF54637">
    <property type="entry name" value="Thioesterase/thiol ester dehydrase-isomerase"/>
    <property type="match status" value="2"/>
</dbReference>
<dbReference type="InterPro" id="IPR042171">
    <property type="entry name" value="Acyl-CoA_hotdog"/>
</dbReference>
<protein>
    <submittedName>
        <fullName evidence="7">Acyl-CoA thioesterase family protein</fullName>
    </submittedName>
</protein>
<dbReference type="FunFam" id="2.40.160.210:FF:000001">
    <property type="entry name" value="Acyl-CoA thioesterase II"/>
    <property type="match status" value="1"/>
</dbReference>
<comment type="similarity">
    <text evidence="1">Belongs to the C/M/P thioester hydrolase family.</text>
</comment>